<evidence type="ECO:0000313" key="2">
    <source>
        <dbReference type="EMBL" id="SFN69253.1"/>
    </source>
</evidence>
<reference evidence="3 4" key="1">
    <citation type="submission" date="2016-10" db="EMBL/GenBank/DDBJ databases">
        <authorList>
            <person name="de Groot N.N."/>
        </authorList>
    </citation>
    <scope>NUCLEOTIDE SEQUENCE [LARGE SCALE GENOMIC DNA]</scope>
    <source>
        <strain evidence="2 4">NLAE-zl-C202</strain>
        <strain evidence="1 3">NLAE-zl-G339</strain>
    </source>
</reference>
<dbReference type="Proteomes" id="UP000183766">
    <property type="component" value="Unassembled WGS sequence"/>
</dbReference>
<protein>
    <submittedName>
        <fullName evidence="1">Uncharacterized protein</fullName>
    </submittedName>
</protein>
<proteinExistence type="predicted"/>
<evidence type="ECO:0000313" key="4">
    <source>
        <dbReference type="Proteomes" id="UP000183766"/>
    </source>
</evidence>
<evidence type="ECO:0000313" key="3">
    <source>
        <dbReference type="Proteomes" id="UP000183040"/>
    </source>
</evidence>
<organism evidence="1 3">
    <name type="scientific">Bacteroides xylanisolvens</name>
    <dbReference type="NCBI Taxonomy" id="371601"/>
    <lineage>
        <taxon>Bacteria</taxon>
        <taxon>Pseudomonadati</taxon>
        <taxon>Bacteroidota</taxon>
        <taxon>Bacteroidia</taxon>
        <taxon>Bacteroidales</taxon>
        <taxon>Bacteroidaceae</taxon>
        <taxon>Bacteroides</taxon>
    </lineage>
</organism>
<name>A0A174ISF4_9BACE</name>
<dbReference type="EMBL" id="FNRP01000002">
    <property type="protein sequence ID" value="SEA05699.1"/>
    <property type="molecule type" value="Genomic_DNA"/>
</dbReference>
<dbReference type="Proteomes" id="UP000183040">
    <property type="component" value="Unassembled WGS sequence"/>
</dbReference>
<accession>A0A174ISF4</accession>
<dbReference type="EMBL" id="FOUM01000043">
    <property type="protein sequence ID" value="SFN69253.1"/>
    <property type="molecule type" value="Genomic_DNA"/>
</dbReference>
<dbReference type="AlphaFoldDB" id="A0A174ISF4"/>
<gene>
    <name evidence="1" type="ORF">SAMN04487924_10244</name>
    <name evidence="2" type="ORF">SAMN05216250_1433</name>
</gene>
<sequence>MKAQIYDLIYIFIEKVYINQGNRLKSLFH</sequence>
<evidence type="ECO:0000313" key="1">
    <source>
        <dbReference type="EMBL" id="SEA05699.1"/>
    </source>
</evidence>